<dbReference type="EMBL" id="VZCW01000343">
    <property type="protein sequence ID" value="MQN13793.1"/>
    <property type="molecule type" value="Genomic_DNA"/>
</dbReference>
<sequence length="629" mass="69540">MQKKRTFKAAFTCRWAPSDGKDGENGNDGVGIKTADVVFKLSTSDTQQPDNAGWVTLFSQLQLKERTYVWSCTRIELTNGTTTYTGKQCLGSSKDFVTITEQYAVGNSPTTAPTSGWGTTYTPTKELWLWTRNRMEWKNGTYSYTTAICIGYFGKDGETPATTKFYFGWSSHSELQSDEAPSDIVDWSENTPPPEDGKPYLWMCIEPPTGASTYARVTGEEGAPGASGAYTSYSFNISKQRTSKNASTTPSDCAYSAWNDAPIQTTETYPYLWMRMERKNDPKDNSVSYVCMTGAKGDPGKPGNPGGEGNGISSQTTYFIATDKMKVASYSSVTGWSTTFPTATEQKPYVWKCVKTTYTKSGTTYSTPELITTYHSGDNANIIDNAAFTSAGNMTAWALQSQYQALSGKQVPSDKGAIDPTNKKDNRNSYHDTCKATGATITMKEVLRQVIHKPGTINKLAAGQWYTFSFWAKGRQKVIPINETSSSYGFAERSLYLVAGRTYNITIVGKCSQDAVNNGKELRTYIYKSDWSESAYTSTDSTIVTGIRMTFTPKKTGEYKLNSYMYNQDYPRTGTVTVYQYEITDGLDLTTFIYPTAVDTNTKMIVDGTEKAATPSDLGVSWALTNEWK</sequence>
<feature type="region of interest" description="Disordered" evidence="1">
    <location>
        <begin position="410"/>
        <end position="429"/>
    </location>
</feature>
<reference evidence="3" key="1">
    <citation type="submission" date="2019-09" db="EMBL/GenBank/DDBJ databases">
        <title>Distinct polysaccharide growth profiles of human intestinal Prevotella copri isolates.</title>
        <authorList>
            <person name="Fehlner-Peach H."/>
            <person name="Magnabosco C."/>
            <person name="Raghavan V."/>
            <person name="Scher J.U."/>
            <person name="Tett A."/>
            <person name="Cox L.M."/>
            <person name="Gottsegen C."/>
            <person name="Watters A."/>
            <person name="Wiltshire- Gordon J.D."/>
            <person name="Segata N."/>
            <person name="Bonneau R."/>
            <person name="Littman D.R."/>
        </authorList>
    </citation>
    <scope>NUCLEOTIDE SEQUENCE [LARGE SCALE GENOMIC DNA]</scope>
    <source>
        <strain evidence="3">iAQ1179</strain>
    </source>
</reference>
<dbReference type="RefSeq" id="WP_153129255.1">
    <property type="nucleotide sequence ID" value="NZ_VZCW01000343.1"/>
</dbReference>
<organism evidence="2 3">
    <name type="scientific">Segatella copri</name>
    <dbReference type="NCBI Taxonomy" id="165179"/>
    <lineage>
        <taxon>Bacteria</taxon>
        <taxon>Pseudomonadati</taxon>
        <taxon>Bacteroidota</taxon>
        <taxon>Bacteroidia</taxon>
        <taxon>Bacteroidales</taxon>
        <taxon>Prevotellaceae</taxon>
        <taxon>Segatella</taxon>
    </lineage>
</organism>
<name>A0AA90UH25_9BACT</name>
<dbReference type="Proteomes" id="UP000442105">
    <property type="component" value="Unassembled WGS sequence"/>
</dbReference>
<proteinExistence type="predicted"/>
<evidence type="ECO:0000313" key="3">
    <source>
        <dbReference type="Proteomes" id="UP000442105"/>
    </source>
</evidence>
<accession>A0AA90UH25</accession>
<evidence type="ECO:0000256" key="1">
    <source>
        <dbReference type="SAM" id="MobiDB-lite"/>
    </source>
</evidence>
<evidence type="ECO:0000313" key="2">
    <source>
        <dbReference type="EMBL" id="MQN13793.1"/>
    </source>
</evidence>
<protein>
    <submittedName>
        <fullName evidence="2">Uncharacterized protein</fullName>
    </submittedName>
</protein>
<dbReference type="AlphaFoldDB" id="A0AA90UH25"/>
<comment type="caution">
    <text evidence="2">The sequence shown here is derived from an EMBL/GenBank/DDBJ whole genome shotgun (WGS) entry which is preliminary data.</text>
</comment>
<gene>
    <name evidence="2" type="ORF">F7D95_13540</name>
</gene>
<feature type="non-terminal residue" evidence="2">
    <location>
        <position position="629"/>
    </location>
</feature>